<reference evidence="2 3" key="1">
    <citation type="submission" date="2019-03" db="EMBL/GenBank/DDBJ databases">
        <title>Genomic Encyclopedia of Type Strains, Phase III (KMG-III): the genomes of soil and plant-associated and newly described type strains.</title>
        <authorList>
            <person name="Whitman W."/>
        </authorList>
    </citation>
    <scope>NUCLEOTIDE SEQUENCE [LARGE SCALE GENOMIC DNA]</scope>
    <source>
        <strain evidence="2 3">CGMCC 1.7660</strain>
    </source>
</reference>
<organism evidence="2 3">
    <name type="scientific">Dongia mobilis</name>
    <dbReference type="NCBI Taxonomy" id="578943"/>
    <lineage>
        <taxon>Bacteria</taxon>
        <taxon>Pseudomonadati</taxon>
        <taxon>Pseudomonadota</taxon>
        <taxon>Alphaproteobacteria</taxon>
        <taxon>Rhodospirillales</taxon>
        <taxon>Dongiaceae</taxon>
        <taxon>Dongia</taxon>
    </lineage>
</organism>
<protein>
    <recommendedName>
        <fullName evidence="1">UPF0276 protein A8950_2367</fullName>
    </recommendedName>
</protein>
<dbReference type="PANTHER" id="PTHR42194">
    <property type="entry name" value="UPF0276 PROTEIN HI_1600"/>
    <property type="match status" value="1"/>
</dbReference>
<dbReference type="HAMAP" id="MF_00697">
    <property type="entry name" value="UPF0276"/>
    <property type="match status" value="1"/>
</dbReference>
<dbReference type="PANTHER" id="PTHR42194:SF1">
    <property type="entry name" value="UPF0276 PROTEIN HI_1600"/>
    <property type="match status" value="1"/>
</dbReference>
<dbReference type="NCBIfam" id="NF003818">
    <property type="entry name" value="PRK05409.1"/>
    <property type="match status" value="1"/>
</dbReference>
<dbReference type="InterPro" id="IPR036237">
    <property type="entry name" value="Xyl_isomerase-like_sf"/>
</dbReference>
<keyword evidence="3" id="KW-1185">Reference proteome</keyword>
<evidence type="ECO:0000256" key="1">
    <source>
        <dbReference type="HAMAP-Rule" id="MF_00697"/>
    </source>
</evidence>
<dbReference type="SUPFAM" id="SSF51658">
    <property type="entry name" value="Xylose isomerase-like"/>
    <property type="match status" value="1"/>
</dbReference>
<accession>A0A4R6WTU1</accession>
<evidence type="ECO:0000313" key="2">
    <source>
        <dbReference type="EMBL" id="TDQ82544.1"/>
    </source>
</evidence>
<comment type="caution">
    <text evidence="2">The sequence shown here is derived from an EMBL/GenBank/DDBJ whole genome shotgun (WGS) entry which is preliminary data.</text>
</comment>
<dbReference type="InterPro" id="IPR007801">
    <property type="entry name" value="MbnB/TglH/ChrH"/>
</dbReference>
<comment type="similarity">
    <text evidence="1">Belongs to the UPF0276 family.</text>
</comment>
<proteinExistence type="inferred from homology"/>
<sequence>MMQPGSSSALHGFGLGLRPPHYPAIEAGVTGIDWFEIISENFMVRGGPPLRHLTRIRADYPMVMHGVSLSIGSTSPLDRAYLGSLRELATRVEPAWISDHLCWTGIAGLNMHDLLPLPFTEEALAHVAARVDQVQDFLGRPLLLENTSSYVAFVQSALSEWDFLAELVRRTGCRLLLDVNNVHVNAVNHGFRATEFIDALPAGAVWQIHLAGHQDNGSHIVDTHDQPVADAVWQLYAYTIARLGAVPTMIERDDHIPPLPALVAELDRAREVTAAARQPNPAREVA</sequence>
<dbReference type="Pfam" id="PF05114">
    <property type="entry name" value="MbnB_TglH_ChrH"/>
    <property type="match status" value="1"/>
</dbReference>
<name>A0A4R6WTU1_9PROT</name>
<dbReference type="RefSeq" id="WP_208109833.1">
    <property type="nucleotide sequence ID" value="NZ_SNYW01000008.1"/>
</dbReference>
<dbReference type="Proteomes" id="UP000295783">
    <property type="component" value="Unassembled WGS sequence"/>
</dbReference>
<dbReference type="Gene3D" id="3.20.20.150">
    <property type="entry name" value="Divalent-metal-dependent TIM barrel enzymes"/>
    <property type="match status" value="1"/>
</dbReference>
<dbReference type="AlphaFoldDB" id="A0A4R6WTU1"/>
<gene>
    <name evidence="2" type="ORF">A8950_2367</name>
</gene>
<dbReference type="EMBL" id="SNYW01000008">
    <property type="protein sequence ID" value="TDQ82544.1"/>
    <property type="molecule type" value="Genomic_DNA"/>
</dbReference>
<evidence type="ECO:0000313" key="3">
    <source>
        <dbReference type="Proteomes" id="UP000295783"/>
    </source>
</evidence>